<evidence type="ECO:0000256" key="5">
    <source>
        <dbReference type="ARBA" id="ARBA00022729"/>
    </source>
</evidence>
<dbReference type="GO" id="GO:0004714">
    <property type="term" value="F:transmembrane receptor protein tyrosine kinase activity"/>
    <property type="evidence" value="ECO:0007669"/>
    <property type="project" value="InterPro"/>
</dbReference>
<dbReference type="InterPro" id="IPR011009">
    <property type="entry name" value="Kinase-like_dom_sf"/>
</dbReference>
<keyword evidence="3" id="KW-0808">Transferase</keyword>
<evidence type="ECO:0000256" key="13">
    <source>
        <dbReference type="SAM" id="Phobius"/>
    </source>
</evidence>
<keyword evidence="5" id="KW-0732">Signal</keyword>
<dbReference type="CDD" id="cd14066">
    <property type="entry name" value="STKc_IRAK"/>
    <property type="match status" value="1"/>
</dbReference>
<keyword evidence="8 12" id="KW-0067">ATP-binding</keyword>
<dbReference type="PROSITE" id="PS00107">
    <property type="entry name" value="PROTEIN_KINASE_ATP"/>
    <property type="match status" value="1"/>
</dbReference>
<dbReference type="InterPro" id="IPR045272">
    <property type="entry name" value="ANXUR1/2-like"/>
</dbReference>
<evidence type="ECO:0000256" key="6">
    <source>
        <dbReference type="ARBA" id="ARBA00022741"/>
    </source>
</evidence>
<evidence type="ECO:0000256" key="1">
    <source>
        <dbReference type="ARBA" id="ARBA00004479"/>
    </source>
</evidence>
<dbReference type="FunFam" id="1.10.510.10:FF:000252">
    <property type="entry name" value="Receptor-like protein kinase FERONIA"/>
    <property type="match status" value="1"/>
</dbReference>
<evidence type="ECO:0000256" key="2">
    <source>
        <dbReference type="ARBA" id="ARBA00022527"/>
    </source>
</evidence>
<feature type="binding site" evidence="12">
    <location>
        <position position="635"/>
    </location>
    <ligand>
        <name>ATP</name>
        <dbReference type="ChEBI" id="CHEBI:30616"/>
    </ligand>
</feature>
<proteinExistence type="predicted"/>
<dbReference type="Gene3D" id="2.60.120.430">
    <property type="entry name" value="Galactose-binding lectin"/>
    <property type="match status" value="2"/>
</dbReference>
<evidence type="ECO:0000256" key="10">
    <source>
        <dbReference type="ARBA" id="ARBA00023136"/>
    </source>
</evidence>
<evidence type="ECO:0000256" key="11">
    <source>
        <dbReference type="ARBA" id="ARBA00023180"/>
    </source>
</evidence>
<keyword evidence="4 13" id="KW-0812">Transmembrane</keyword>
<dbReference type="PROSITE" id="PS00108">
    <property type="entry name" value="PROTEIN_KINASE_ST"/>
    <property type="match status" value="1"/>
</dbReference>
<evidence type="ECO:0000256" key="3">
    <source>
        <dbReference type="ARBA" id="ARBA00022679"/>
    </source>
</evidence>
<dbReference type="PROSITE" id="PS50011">
    <property type="entry name" value="PROTEIN_KINASE_DOM"/>
    <property type="match status" value="1"/>
</dbReference>
<comment type="caution">
    <text evidence="15">The sequence shown here is derived from an EMBL/GenBank/DDBJ whole genome shotgun (WGS) entry which is preliminary data.</text>
</comment>
<evidence type="ECO:0000256" key="9">
    <source>
        <dbReference type="ARBA" id="ARBA00022989"/>
    </source>
</evidence>
<keyword evidence="7" id="KW-0418">Kinase</keyword>
<dbReference type="InterPro" id="IPR017441">
    <property type="entry name" value="Protein_kinase_ATP_BS"/>
</dbReference>
<keyword evidence="10 13" id="KW-0472">Membrane</keyword>
<evidence type="ECO:0000256" key="8">
    <source>
        <dbReference type="ARBA" id="ARBA00022840"/>
    </source>
</evidence>
<sequence length="1216" mass="136612">MWQQMIIVARLCTCWIRPYSPLVKTDSSEKLTAMLIWRWVLAVGSRSWMARDEMSEHLERFLSALTDFIIELMHGATMKNRSPPSQTLAKIHLSCYLNSYSRLNHLYFPSIEKQLLKFFHPFVVRIPSSSHCIIAKIMSMRYALVLVLVPLFFFLPHILSITVKIPTPYAPVDNLAINCGSLGNSTTRDGRVWTGDIGSKFSQLQQGKSKSVTSKAFHQFSDAVHPVPYMTARISRSQFSYTLKVNPGQKFILLHFHPVSYPGFKRSNAIFTVKAGRYTLLSNFSASLTADALRLRSFVKEFCLNVDESRALTITFFPSPSSPSDAAYAFINGIEIISMPTSLYYTQGNDPGAFVVGQSYRFYIENSTALETIQRSNVGGSSISSVEDSAWSVGPTKQSGQLYNFTWKVPVDLGFRYLIRLHFCELEYAIKDSGQREFCIIINEQIAEAYADIIEWSGGIGVAVHRDYVVKMEGDRVEGKRDLVIAIRPRCRGSRSKHAIFDPILNAVEVFKLSNLENNLAGPNPECLADSRTSKAPKTGKLPLSYKGVKVIVNGLIIVLTLLNIVVHKLCIWAENSGNKTTSKLFPKEICRRFSLAEMHLATNNFDDTLTIGCGGFGKVYKGIINEGATIVAIKRLNSASKQGAHEFWTEVEMLSQLQHTHLVALIGYCDECQEMMLVYEYMAHGTLADHIYKNRRNDNGISGLTWEKRLSICIGAASGLNYLHMDTNLSVIHRDVKSTNILLDENWVAKISDFGLSKLGNTSQSGSHVSTNVKGTFGYLDPEYFSTRRLTRKSDVYAFGVVLLEVLCGRPAVDMKLEEEQHSLALWAQHCIRDGLVHQIIDPYLKTQISPNCLKVFVQVAMKCLHNYSKDRPTMDDVVGSLELAFAAHESSSSWTEKEAIGINGGADNEQIVDAGVRCVESPVRGLDNTPLTAKRTKLTITNLVQSMVVTVKGTRHKVIHRDIKSASILLDHDWVPKVSDLDIFFALEHTSMYAEAFRDTYGYMAPESAMYGLVNEKIDVFSLGVVLVEVLSGLKASSYNWPSEDYRTHCMERKCIDHISDPYFLLVEYFKSCMDRKCIDHIIDPYLMGKIPPDCFREFVKLCWSCLLYKGIKRPSMADVVGRLQPVLQLLETSDDHIQFGGESEGDTIEMSHKEVVAQAYHNALFNDSEPFLIDSDWFNPNATQTSFPDPVNLYEMSCATLDDSDYCSSNLAR</sequence>
<dbReference type="EMBL" id="WJXA01000010">
    <property type="protein sequence ID" value="KAF7130233.1"/>
    <property type="molecule type" value="Genomic_DNA"/>
</dbReference>
<evidence type="ECO:0000313" key="16">
    <source>
        <dbReference type="Proteomes" id="UP000626092"/>
    </source>
</evidence>
<dbReference type="Gene3D" id="1.10.510.10">
    <property type="entry name" value="Transferase(Phosphotransferase) domain 1"/>
    <property type="match status" value="2"/>
</dbReference>
<dbReference type="Pfam" id="PF07714">
    <property type="entry name" value="PK_Tyr_Ser-Thr"/>
    <property type="match status" value="1"/>
</dbReference>
<protein>
    <recommendedName>
        <fullName evidence="14">Protein kinase domain-containing protein</fullName>
    </recommendedName>
</protein>
<dbReference type="InterPro" id="IPR000719">
    <property type="entry name" value="Prot_kinase_dom"/>
</dbReference>
<dbReference type="InterPro" id="IPR001245">
    <property type="entry name" value="Ser-Thr/Tyr_kinase_cat_dom"/>
</dbReference>
<dbReference type="SUPFAM" id="SSF56112">
    <property type="entry name" value="Protein kinase-like (PK-like)"/>
    <property type="match status" value="2"/>
</dbReference>
<dbReference type="Pfam" id="PF12819">
    <property type="entry name" value="Malectin_like"/>
    <property type="match status" value="2"/>
</dbReference>
<evidence type="ECO:0000256" key="7">
    <source>
        <dbReference type="ARBA" id="ARBA00022777"/>
    </source>
</evidence>
<evidence type="ECO:0000256" key="12">
    <source>
        <dbReference type="PROSITE-ProRule" id="PRU10141"/>
    </source>
</evidence>
<dbReference type="FunFam" id="3.30.200.20:FF:000039">
    <property type="entry name" value="receptor-like protein kinase FERONIA"/>
    <property type="match status" value="1"/>
</dbReference>
<dbReference type="Proteomes" id="UP000626092">
    <property type="component" value="Unassembled WGS sequence"/>
</dbReference>
<dbReference type="InterPro" id="IPR008271">
    <property type="entry name" value="Ser/Thr_kinase_AS"/>
</dbReference>
<name>A0A834LDR1_RHOSS</name>
<dbReference type="Gene3D" id="3.30.200.20">
    <property type="entry name" value="Phosphorylase Kinase, domain 1"/>
    <property type="match status" value="1"/>
</dbReference>
<comment type="subcellular location">
    <subcellularLocation>
        <location evidence="1">Membrane</location>
        <topology evidence="1">Single-pass type I membrane protein</topology>
    </subcellularLocation>
</comment>
<keyword evidence="11" id="KW-0325">Glycoprotein</keyword>
<dbReference type="GO" id="GO:0005524">
    <property type="term" value="F:ATP binding"/>
    <property type="evidence" value="ECO:0007669"/>
    <property type="project" value="UniProtKB-UniRule"/>
</dbReference>
<evidence type="ECO:0000259" key="14">
    <source>
        <dbReference type="PROSITE" id="PS50011"/>
    </source>
</evidence>
<dbReference type="PANTHER" id="PTHR27003">
    <property type="entry name" value="OS07G0166700 PROTEIN"/>
    <property type="match status" value="1"/>
</dbReference>
<dbReference type="InterPro" id="IPR024788">
    <property type="entry name" value="Malectin-like_Carb-bd_dom"/>
</dbReference>
<keyword evidence="2" id="KW-0723">Serine/threonine-protein kinase</keyword>
<dbReference type="Pfam" id="PF00069">
    <property type="entry name" value="Pkinase"/>
    <property type="match status" value="1"/>
</dbReference>
<evidence type="ECO:0000313" key="15">
    <source>
        <dbReference type="EMBL" id="KAF7130233.1"/>
    </source>
</evidence>
<dbReference type="GO" id="GO:0009506">
    <property type="term" value="C:plasmodesma"/>
    <property type="evidence" value="ECO:0007669"/>
    <property type="project" value="TreeGrafter"/>
</dbReference>
<dbReference type="PANTHER" id="PTHR27003:SF467">
    <property type="entry name" value="PROTEIN KINASE DOMAIN-CONTAINING PROTEIN"/>
    <property type="match status" value="1"/>
</dbReference>
<keyword evidence="9 13" id="KW-1133">Transmembrane helix</keyword>
<dbReference type="FunFam" id="2.60.120.430:FF:000003">
    <property type="entry name" value="FERONIA receptor-like kinase"/>
    <property type="match status" value="1"/>
</dbReference>
<reference evidence="15" key="1">
    <citation type="submission" date="2019-11" db="EMBL/GenBank/DDBJ databases">
        <authorList>
            <person name="Liu Y."/>
            <person name="Hou J."/>
            <person name="Li T.-Q."/>
            <person name="Guan C.-H."/>
            <person name="Wu X."/>
            <person name="Wu H.-Z."/>
            <person name="Ling F."/>
            <person name="Zhang R."/>
            <person name="Shi X.-G."/>
            <person name="Ren J.-P."/>
            <person name="Chen E.-F."/>
            <person name="Sun J.-M."/>
        </authorList>
    </citation>
    <scope>NUCLEOTIDE SEQUENCE</scope>
    <source>
        <strain evidence="15">Adult_tree_wgs_1</strain>
        <tissue evidence="15">Leaves</tissue>
    </source>
</reference>
<dbReference type="GO" id="GO:0005886">
    <property type="term" value="C:plasma membrane"/>
    <property type="evidence" value="ECO:0007669"/>
    <property type="project" value="TreeGrafter"/>
</dbReference>
<dbReference type="SMART" id="SM00220">
    <property type="entry name" value="S_TKc"/>
    <property type="match status" value="1"/>
</dbReference>
<feature type="transmembrane region" description="Helical" evidence="13">
    <location>
        <begin position="142"/>
        <end position="159"/>
    </location>
</feature>
<dbReference type="OrthoDB" id="1720310at2759"/>
<feature type="domain" description="Protein kinase" evidence="14">
    <location>
        <begin position="606"/>
        <end position="887"/>
    </location>
</feature>
<keyword evidence="6 12" id="KW-0547">Nucleotide-binding</keyword>
<gene>
    <name evidence="15" type="ORF">RHSIM_Rhsim10G0055200</name>
</gene>
<organism evidence="15 16">
    <name type="scientific">Rhododendron simsii</name>
    <name type="common">Sims's rhododendron</name>
    <dbReference type="NCBI Taxonomy" id="118357"/>
    <lineage>
        <taxon>Eukaryota</taxon>
        <taxon>Viridiplantae</taxon>
        <taxon>Streptophyta</taxon>
        <taxon>Embryophyta</taxon>
        <taxon>Tracheophyta</taxon>
        <taxon>Spermatophyta</taxon>
        <taxon>Magnoliopsida</taxon>
        <taxon>eudicotyledons</taxon>
        <taxon>Gunneridae</taxon>
        <taxon>Pentapetalae</taxon>
        <taxon>asterids</taxon>
        <taxon>Ericales</taxon>
        <taxon>Ericaceae</taxon>
        <taxon>Ericoideae</taxon>
        <taxon>Rhodoreae</taxon>
        <taxon>Rhododendron</taxon>
    </lineage>
</organism>
<evidence type="ECO:0000256" key="4">
    <source>
        <dbReference type="ARBA" id="ARBA00022692"/>
    </source>
</evidence>
<dbReference type="AlphaFoldDB" id="A0A834LDR1"/>
<accession>A0A834LDR1</accession>
<keyword evidence="16" id="KW-1185">Reference proteome</keyword>
<dbReference type="GO" id="GO:0004674">
    <property type="term" value="F:protein serine/threonine kinase activity"/>
    <property type="evidence" value="ECO:0007669"/>
    <property type="project" value="UniProtKB-KW"/>
</dbReference>